<evidence type="ECO:0000256" key="3">
    <source>
        <dbReference type="RuleBase" id="RU362073"/>
    </source>
</evidence>
<sequence>MKAQSVSSYALSNALRSVVSKAQTELLKAQQEATTGTVFDVGLALGARSGQTISLRKEYDRLTSLTDMNKLVSERMKTSQTAIESVIDEAQDFLANLTGATSTAGGKNTIVQSAKSALQTTIGLLNSTYAGEYIFAGVNTDVRPVGDYYADDSAARTAVQTAFESHFGFAMDAPQVADISAADMEAFLDTAFADEFSEANWSSNWSSASSTVIKSRIAPTELLETSVSANGEGFRKAAMSFTMVAELGNIGLNDDAFSALIDKALSTTTGAITSVSQSQSTLGIAQARTTNANTRIAAQLNILNNSVRDLEAVDPYEAATRVSALTSQIETSYAMTVRLMGMSLLNYLK</sequence>
<protein>
    <recommendedName>
        <fullName evidence="3">Flagellin</fullName>
    </recommendedName>
</protein>
<dbReference type="NCBIfam" id="NF004669">
    <property type="entry name" value="PRK06008.1"/>
    <property type="match status" value="1"/>
</dbReference>
<feature type="domain" description="Flagellin C-terminal" evidence="5">
    <location>
        <begin position="267"/>
        <end position="348"/>
    </location>
</feature>
<dbReference type="EMBL" id="LNTU01000034">
    <property type="protein sequence ID" value="KXF76010.1"/>
    <property type="molecule type" value="Genomic_DNA"/>
</dbReference>
<dbReference type="RefSeq" id="WP_068882752.1">
    <property type="nucleotide sequence ID" value="NZ_LNTU01000034.1"/>
</dbReference>
<dbReference type="GO" id="GO:0009288">
    <property type="term" value="C:bacterial-type flagellum"/>
    <property type="evidence" value="ECO:0007669"/>
    <property type="project" value="UniProtKB-SubCell"/>
</dbReference>
<proteinExistence type="inferred from homology"/>
<dbReference type="Proteomes" id="UP000070107">
    <property type="component" value="Unassembled WGS sequence"/>
</dbReference>
<evidence type="ECO:0000256" key="1">
    <source>
        <dbReference type="ARBA" id="ARBA00005709"/>
    </source>
</evidence>
<accession>A0A135HS46</accession>
<dbReference type="AlphaFoldDB" id="A0A135HS46"/>
<dbReference type="GO" id="GO:0005198">
    <property type="term" value="F:structural molecule activity"/>
    <property type="evidence" value="ECO:0007669"/>
    <property type="project" value="UniProtKB-UniRule"/>
</dbReference>
<evidence type="ECO:0000259" key="4">
    <source>
        <dbReference type="Pfam" id="PF00669"/>
    </source>
</evidence>
<dbReference type="Gene3D" id="1.20.1330.10">
    <property type="entry name" value="f41 fragment of flagellin, N-terminal domain"/>
    <property type="match status" value="1"/>
</dbReference>
<name>A0A135HS46_9HYPH</name>
<evidence type="ECO:0000313" key="7">
    <source>
        <dbReference type="Proteomes" id="UP000070107"/>
    </source>
</evidence>
<dbReference type="OrthoDB" id="8004955at2"/>
<comment type="similarity">
    <text evidence="1 3">Belongs to the bacterial flagellin family.</text>
</comment>
<dbReference type="Pfam" id="PF00669">
    <property type="entry name" value="Flagellin_N"/>
    <property type="match status" value="1"/>
</dbReference>
<dbReference type="InterPro" id="IPR046358">
    <property type="entry name" value="Flagellin_C"/>
</dbReference>
<comment type="caution">
    <text evidence="6">The sequence shown here is derived from an EMBL/GenBank/DDBJ whole genome shotgun (WGS) entry which is preliminary data.</text>
</comment>
<evidence type="ECO:0000259" key="5">
    <source>
        <dbReference type="Pfam" id="PF00700"/>
    </source>
</evidence>
<dbReference type="SUPFAM" id="SSF64518">
    <property type="entry name" value="Phase 1 flagellin"/>
    <property type="match status" value="1"/>
</dbReference>
<gene>
    <name evidence="6" type="primary">flgL</name>
    <name evidence="6" type="ORF">ATN84_13865</name>
</gene>
<feature type="domain" description="Flagellin N-terminal" evidence="4">
    <location>
        <begin position="6"/>
        <end position="140"/>
    </location>
</feature>
<dbReference type="GO" id="GO:0005576">
    <property type="term" value="C:extracellular region"/>
    <property type="evidence" value="ECO:0007669"/>
    <property type="project" value="UniProtKB-SubCell"/>
</dbReference>
<dbReference type="STRING" id="1494590.ATN84_13865"/>
<keyword evidence="3" id="KW-0964">Secreted</keyword>
<comment type="function">
    <text evidence="3">Flagellin is the subunit protein which polymerizes to form the filaments of bacterial flagella.</text>
</comment>
<keyword evidence="6" id="KW-0966">Cell projection</keyword>
<comment type="subcellular location">
    <subcellularLocation>
        <location evidence="3">Secreted</location>
    </subcellularLocation>
    <subcellularLocation>
        <location evidence="3">Bacterial flagellum</location>
    </subcellularLocation>
</comment>
<keyword evidence="6" id="KW-0282">Flagellum</keyword>
<reference evidence="6 7" key="1">
    <citation type="submission" date="2015-11" db="EMBL/GenBank/DDBJ databases">
        <title>Draft genome sequence of Paramesorhizobium deserti A-3-E, a strain highly resistant to diverse beta-lactam antibiotics.</title>
        <authorList>
            <person name="Lv R."/>
            <person name="Yang X."/>
            <person name="Fang N."/>
            <person name="Guo J."/>
            <person name="Luo X."/>
            <person name="Peng F."/>
            <person name="Yang R."/>
            <person name="Cui Y."/>
            <person name="Fang C."/>
            <person name="Song Y."/>
        </authorList>
    </citation>
    <scope>NUCLEOTIDE SEQUENCE [LARGE SCALE GENOMIC DNA]</scope>
    <source>
        <strain evidence="6 7">A-3-E</strain>
    </source>
</reference>
<evidence type="ECO:0000256" key="2">
    <source>
        <dbReference type="ARBA" id="ARBA00023143"/>
    </source>
</evidence>
<dbReference type="Pfam" id="PF00700">
    <property type="entry name" value="Flagellin_C"/>
    <property type="match status" value="1"/>
</dbReference>
<keyword evidence="7" id="KW-1185">Reference proteome</keyword>
<keyword evidence="2 3" id="KW-0975">Bacterial flagellum</keyword>
<organism evidence="6 7">
    <name type="scientific">Paramesorhizobium deserti</name>
    <dbReference type="NCBI Taxonomy" id="1494590"/>
    <lineage>
        <taxon>Bacteria</taxon>
        <taxon>Pseudomonadati</taxon>
        <taxon>Pseudomonadota</taxon>
        <taxon>Alphaproteobacteria</taxon>
        <taxon>Hyphomicrobiales</taxon>
        <taxon>Phyllobacteriaceae</taxon>
        <taxon>Paramesorhizobium</taxon>
    </lineage>
</organism>
<keyword evidence="6" id="KW-0969">Cilium</keyword>
<dbReference type="InterPro" id="IPR001029">
    <property type="entry name" value="Flagellin_N"/>
</dbReference>
<evidence type="ECO:0000313" key="6">
    <source>
        <dbReference type="EMBL" id="KXF76010.1"/>
    </source>
</evidence>